<dbReference type="PANTHER" id="PTHR14969:SF62">
    <property type="entry name" value="DECAPRENYLPHOSPHORYL-5-PHOSPHORIBOSE PHOSPHATASE RV3807C-RELATED"/>
    <property type="match status" value="1"/>
</dbReference>
<dbReference type="RefSeq" id="WP_097898077.1">
    <property type="nucleotide sequence ID" value="NZ_NVOR01000013.1"/>
</dbReference>
<feature type="transmembrane region" description="Helical" evidence="7">
    <location>
        <begin position="31"/>
        <end position="55"/>
    </location>
</feature>
<dbReference type="PANTHER" id="PTHR14969">
    <property type="entry name" value="SPHINGOSINE-1-PHOSPHATE PHOSPHOHYDROLASE"/>
    <property type="match status" value="1"/>
</dbReference>
<evidence type="ECO:0000313" key="10">
    <source>
        <dbReference type="Proteomes" id="UP000221020"/>
    </source>
</evidence>
<evidence type="ECO:0000256" key="5">
    <source>
        <dbReference type="ARBA" id="ARBA00022989"/>
    </source>
</evidence>
<keyword evidence="5 7" id="KW-1133">Transmembrane helix</keyword>
<evidence type="ECO:0000256" key="2">
    <source>
        <dbReference type="ARBA" id="ARBA00022475"/>
    </source>
</evidence>
<evidence type="ECO:0000256" key="1">
    <source>
        <dbReference type="ARBA" id="ARBA00004651"/>
    </source>
</evidence>
<dbReference type="GO" id="GO:0005886">
    <property type="term" value="C:plasma membrane"/>
    <property type="evidence" value="ECO:0007669"/>
    <property type="project" value="UniProtKB-SubCell"/>
</dbReference>
<proteinExistence type="predicted"/>
<keyword evidence="6 7" id="KW-0472">Membrane</keyword>
<feature type="transmembrane region" description="Helical" evidence="7">
    <location>
        <begin position="157"/>
        <end position="176"/>
    </location>
</feature>
<feature type="domain" description="Phosphatidic acid phosphatase type 2/haloperoxidase" evidence="8">
    <location>
        <begin position="59"/>
        <end position="172"/>
    </location>
</feature>
<dbReference type="Gene3D" id="1.20.144.10">
    <property type="entry name" value="Phosphatidic acid phosphatase type 2/haloperoxidase"/>
    <property type="match status" value="1"/>
</dbReference>
<keyword evidence="4" id="KW-0378">Hydrolase</keyword>
<evidence type="ECO:0000313" key="9">
    <source>
        <dbReference type="EMBL" id="PED83692.1"/>
    </source>
</evidence>
<evidence type="ECO:0000256" key="6">
    <source>
        <dbReference type="ARBA" id="ARBA00023136"/>
    </source>
</evidence>
<evidence type="ECO:0000256" key="7">
    <source>
        <dbReference type="SAM" id="Phobius"/>
    </source>
</evidence>
<dbReference type="GO" id="GO:0016787">
    <property type="term" value="F:hydrolase activity"/>
    <property type="evidence" value="ECO:0007669"/>
    <property type="project" value="UniProtKB-KW"/>
</dbReference>
<evidence type="ECO:0000256" key="4">
    <source>
        <dbReference type="ARBA" id="ARBA00022801"/>
    </source>
</evidence>
<dbReference type="EMBL" id="NVOR01000013">
    <property type="protein sequence ID" value="PED83692.1"/>
    <property type="molecule type" value="Genomic_DNA"/>
</dbReference>
<keyword evidence="3 7" id="KW-0812">Transmembrane</keyword>
<dbReference type="Proteomes" id="UP000221020">
    <property type="component" value="Unassembled WGS sequence"/>
</dbReference>
<name>A0AA91VET1_9BACI</name>
<reference evidence="9 10" key="1">
    <citation type="submission" date="2017-09" db="EMBL/GenBank/DDBJ databases">
        <title>Large-scale bioinformatics analysis of Bacillus genomes uncovers conserved roles of natural products in bacterial physiology.</title>
        <authorList>
            <consortium name="Agbiome Team Llc"/>
            <person name="Bleich R.M."/>
            <person name="Grubbs K.J."/>
            <person name="Santa Maria K.C."/>
            <person name="Allen S.E."/>
            <person name="Farag S."/>
            <person name="Shank E.A."/>
            <person name="Bowers A."/>
        </authorList>
    </citation>
    <scope>NUCLEOTIDE SEQUENCE [LARGE SCALE GENOMIC DNA]</scope>
    <source>
        <strain evidence="9 10">AFS092012</strain>
    </source>
</reference>
<dbReference type="Pfam" id="PF01569">
    <property type="entry name" value="PAP2"/>
    <property type="match status" value="1"/>
</dbReference>
<dbReference type="CDD" id="cd01610">
    <property type="entry name" value="PAP2_like"/>
    <property type="match status" value="1"/>
</dbReference>
<evidence type="ECO:0000259" key="8">
    <source>
        <dbReference type="SMART" id="SM00014"/>
    </source>
</evidence>
<dbReference type="InterPro" id="IPR036938">
    <property type="entry name" value="PAP2/HPO_sf"/>
</dbReference>
<comment type="subcellular location">
    <subcellularLocation>
        <location evidence="1">Cell membrane</location>
        <topology evidence="1">Multi-pass membrane protein</topology>
    </subcellularLocation>
</comment>
<feature type="transmembrane region" description="Helical" evidence="7">
    <location>
        <begin position="61"/>
        <end position="81"/>
    </location>
</feature>
<sequence length="180" mass="20333">MKAKSVSSLYKIECYIFQGINRYFDQKTLNIFFRTITHIGGATFSISLALCLLIFSKELLHHAAIAASLSLAISHIPVQLLKRWYPRKRPYLTIQDAKYPLHPLTDHSFPSGHTTAVFSVFVPLICYHPNLMVILLPVALCVGISRIYLGLHYPSDVFVGMCLGTCSGIISFYQFMPLFM</sequence>
<protein>
    <submittedName>
        <fullName evidence="9">Phosphatase PAP2 family protein</fullName>
    </submittedName>
</protein>
<dbReference type="SUPFAM" id="SSF48317">
    <property type="entry name" value="Acid phosphatase/Vanadium-dependent haloperoxidase"/>
    <property type="match status" value="1"/>
</dbReference>
<comment type="caution">
    <text evidence="9">The sequence shown here is derived from an EMBL/GenBank/DDBJ whole genome shotgun (WGS) entry which is preliminary data.</text>
</comment>
<gene>
    <name evidence="9" type="ORF">CON65_05575</name>
</gene>
<accession>A0AA91VET1</accession>
<feature type="transmembrane region" description="Helical" evidence="7">
    <location>
        <begin position="131"/>
        <end position="151"/>
    </location>
</feature>
<organism evidence="9 10">
    <name type="scientific">Bacillus pseudomycoides</name>
    <dbReference type="NCBI Taxonomy" id="64104"/>
    <lineage>
        <taxon>Bacteria</taxon>
        <taxon>Bacillati</taxon>
        <taxon>Bacillota</taxon>
        <taxon>Bacilli</taxon>
        <taxon>Bacillales</taxon>
        <taxon>Bacillaceae</taxon>
        <taxon>Bacillus</taxon>
        <taxon>Bacillus cereus group</taxon>
    </lineage>
</organism>
<keyword evidence="2" id="KW-1003">Cell membrane</keyword>
<dbReference type="AlphaFoldDB" id="A0AA91VET1"/>
<dbReference type="InterPro" id="IPR000326">
    <property type="entry name" value="PAP2/HPO"/>
</dbReference>
<evidence type="ECO:0000256" key="3">
    <source>
        <dbReference type="ARBA" id="ARBA00022692"/>
    </source>
</evidence>
<dbReference type="SMART" id="SM00014">
    <property type="entry name" value="acidPPc"/>
    <property type="match status" value="1"/>
</dbReference>